<dbReference type="GO" id="GO:0003676">
    <property type="term" value="F:nucleic acid binding"/>
    <property type="evidence" value="ECO:0007669"/>
    <property type="project" value="InterPro"/>
</dbReference>
<dbReference type="AlphaFoldDB" id="A0A4Y2FBC0"/>
<comment type="caution">
    <text evidence="1">The sequence shown here is derived from an EMBL/GenBank/DDBJ whole genome shotgun (WGS) entry which is preliminary data.</text>
</comment>
<proteinExistence type="predicted"/>
<evidence type="ECO:0008006" key="3">
    <source>
        <dbReference type="Google" id="ProtNLM"/>
    </source>
</evidence>
<dbReference type="OrthoDB" id="8195099at2759"/>
<reference evidence="1 2" key="1">
    <citation type="journal article" date="2019" name="Sci. Rep.">
        <title>Orb-weaving spider Araneus ventricosus genome elucidates the spidroin gene catalogue.</title>
        <authorList>
            <person name="Kono N."/>
            <person name="Nakamura H."/>
            <person name="Ohtoshi R."/>
            <person name="Moran D.A.P."/>
            <person name="Shinohara A."/>
            <person name="Yoshida Y."/>
            <person name="Fujiwara M."/>
            <person name="Mori M."/>
            <person name="Tomita M."/>
            <person name="Arakawa K."/>
        </authorList>
    </citation>
    <scope>NUCLEOTIDE SEQUENCE [LARGE SCALE GENOMIC DNA]</scope>
</reference>
<dbReference type="PANTHER" id="PTHR47326:SF1">
    <property type="entry name" value="HTH PSQ-TYPE DOMAIN-CONTAINING PROTEIN"/>
    <property type="match status" value="1"/>
</dbReference>
<accession>A0A4Y2FBC0</accession>
<dbReference type="InterPro" id="IPR036397">
    <property type="entry name" value="RNaseH_sf"/>
</dbReference>
<sequence>MTQRVSSIRNHRIWRSENPHAIYEHERDSPKVNVFCVVSSSNLFGPFFFIEKTVIGFVYLDMLQIYLMPIPKERMHEGFIFQQDGAPCHFHNQMNSYLNVEVPVLIFREGVSPWLARSPDLTSLDCSI</sequence>
<organism evidence="1 2">
    <name type="scientific">Araneus ventricosus</name>
    <name type="common">Orbweaver spider</name>
    <name type="synonym">Epeira ventricosa</name>
    <dbReference type="NCBI Taxonomy" id="182803"/>
    <lineage>
        <taxon>Eukaryota</taxon>
        <taxon>Metazoa</taxon>
        <taxon>Ecdysozoa</taxon>
        <taxon>Arthropoda</taxon>
        <taxon>Chelicerata</taxon>
        <taxon>Arachnida</taxon>
        <taxon>Araneae</taxon>
        <taxon>Araneomorphae</taxon>
        <taxon>Entelegynae</taxon>
        <taxon>Araneoidea</taxon>
        <taxon>Araneidae</taxon>
        <taxon>Araneus</taxon>
    </lineage>
</organism>
<keyword evidence="2" id="KW-1185">Reference proteome</keyword>
<gene>
    <name evidence="1" type="ORF">AVEN_17730_1</name>
</gene>
<dbReference type="Proteomes" id="UP000499080">
    <property type="component" value="Unassembled WGS sequence"/>
</dbReference>
<evidence type="ECO:0000313" key="1">
    <source>
        <dbReference type="EMBL" id="GBM38287.1"/>
    </source>
</evidence>
<dbReference type="PANTHER" id="PTHR47326">
    <property type="entry name" value="TRANSPOSABLE ELEMENT TC3 TRANSPOSASE-LIKE PROTEIN"/>
    <property type="match status" value="1"/>
</dbReference>
<dbReference type="Gene3D" id="3.30.420.10">
    <property type="entry name" value="Ribonuclease H-like superfamily/Ribonuclease H"/>
    <property type="match status" value="1"/>
</dbReference>
<name>A0A4Y2FBC0_ARAVE</name>
<dbReference type="EMBL" id="BGPR01000864">
    <property type="protein sequence ID" value="GBM38287.1"/>
    <property type="molecule type" value="Genomic_DNA"/>
</dbReference>
<protein>
    <recommendedName>
        <fullName evidence="3">Tc1-like transposase DDE domain-containing protein</fullName>
    </recommendedName>
</protein>
<evidence type="ECO:0000313" key="2">
    <source>
        <dbReference type="Proteomes" id="UP000499080"/>
    </source>
</evidence>